<proteinExistence type="predicted"/>
<reference evidence="2 3" key="1">
    <citation type="submission" date="2024-04" db="EMBL/GenBank/DDBJ databases">
        <authorList>
            <person name="Suleimanova A.D."/>
            <person name="Pudova D.S."/>
            <person name="Shagimardanova E.I."/>
            <person name="Sharipova M.R."/>
        </authorList>
    </citation>
    <scope>NUCLEOTIDE SEQUENCE [LARGE SCALE GENOMIC DNA]</scope>
    <source>
        <strain evidence="2 3">3.1</strain>
    </source>
</reference>
<protein>
    <submittedName>
        <fullName evidence="2">Uncharacterized protein</fullName>
    </submittedName>
</protein>
<dbReference type="RefSeq" id="WP_152659114.1">
    <property type="nucleotide sequence ID" value="NZ_JBCGBG010000008.1"/>
</dbReference>
<name>A0ABU9MV85_9GAMM</name>
<comment type="caution">
    <text evidence="2">The sequence shown here is derived from an EMBL/GenBank/DDBJ whole genome shotgun (WGS) entry which is preliminary data.</text>
</comment>
<sequence>MALQPFPGSGHAKATAKWRHAQSRCIGPGAVKRDNRRVPTSEMTLTALPATPIYLIQVSLLNSSDLRLLLNFRCLCFNGCETNGNMSATARHMFLQFKQRSKLFN</sequence>
<dbReference type="EMBL" id="JBCGBG010000008">
    <property type="protein sequence ID" value="MEL7698065.1"/>
    <property type="molecule type" value="Genomic_DNA"/>
</dbReference>
<evidence type="ECO:0000313" key="3">
    <source>
        <dbReference type="Proteomes" id="UP001468095"/>
    </source>
</evidence>
<accession>A0ABU9MV85</accession>
<gene>
    <name evidence="2" type="ORF">AABB92_20705</name>
</gene>
<feature type="region of interest" description="Disordered" evidence="1">
    <location>
        <begin position="1"/>
        <end position="21"/>
    </location>
</feature>
<dbReference type="Proteomes" id="UP001468095">
    <property type="component" value="Unassembled WGS sequence"/>
</dbReference>
<organism evidence="2 3">
    <name type="scientific">Pantoea brenneri</name>
    <dbReference type="NCBI Taxonomy" id="472694"/>
    <lineage>
        <taxon>Bacteria</taxon>
        <taxon>Pseudomonadati</taxon>
        <taxon>Pseudomonadota</taxon>
        <taxon>Gammaproteobacteria</taxon>
        <taxon>Enterobacterales</taxon>
        <taxon>Erwiniaceae</taxon>
        <taxon>Pantoea</taxon>
    </lineage>
</organism>
<evidence type="ECO:0000313" key="2">
    <source>
        <dbReference type="EMBL" id="MEL7698065.1"/>
    </source>
</evidence>
<keyword evidence="3" id="KW-1185">Reference proteome</keyword>
<evidence type="ECO:0000256" key="1">
    <source>
        <dbReference type="SAM" id="MobiDB-lite"/>
    </source>
</evidence>